<accession>H1YYL5</accession>
<feature type="compositionally biased region" description="Polar residues" evidence="1">
    <location>
        <begin position="24"/>
        <end position="35"/>
    </location>
</feature>
<evidence type="ECO:0000313" key="3">
    <source>
        <dbReference type="Proteomes" id="UP000005741"/>
    </source>
</evidence>
<proteinExistence type="predicted"/>
<sequence>MSKKTSMTPKAASRIQAAADRSGKNQAFKSRSMSTAAKKGK</sequence>
<dbReference type="HOGENOM" id="CLU_216668_0_0_2"/>
<dbReference type="AlphaFoldDB" id="H1YYL5"/>
<evidence type="ECO:0000313" key="2">
    <source>
        <dbReference type="EMBL" id="EHQ35998.1"/>
    </source>
</evidence>
<organism evidence="2 3">
    <name type="scientific">Methanoplanus limicola DSM 2279</name>
    <dbReference type="NCBI Taxonomy" id="937775"/>
    <lineage>
        <taxon>Archaea</taxon>
        <taxon>Methanobacteriati</taxon>
        <taxon>Methanobacteriota</taxon>
        <taxon>Stenosarchaea group</taxon>
        <taxon>Methanomicrobia</taxon>
        <taxon>Methanomicrobiales</taxon>
        <taxon>Methanomicrobiaceae</taxon>
        <taxon>Methanoplanus</taxon>
    </lineage>
</organism>
<dbReference type="InParanoid" id="H1YYL5"/>
<dbReference type="RefSeq" id="WP_004078092.1">
    <property type="nucleotide sequence ID" value="NZ_CM001436.1"/>
</dbReference>
<gene>
    <name evidence="2" type="ORF">Metlim_1899</name>
</gene>
<name>H1YYL5_9EURY</name>
<dbReference type="Proteomes" id="UP000005741">
    <property type="component" value="Chromosome"/>
</dbReference>
<evidence type="ECO:0000256" key="1">
    <source>
        <dbReference type="SAM" id="MobiDB-lite"/>
    </source>
</evidence>
<protein>
    <recommendedName>
        <fullName evidence="4">SMP domain-containing protein</fullName>
    </recommendedName>
</protein>
<reference evidence="2 3" key="1">
    <citation type="submission" date="2011-10" db="EMBL/GenBank/DDBJ databases">
        <title>The Improved High-Quality Draft genome of Methanoplanus limicola DSM 2279.</title>
        <authorList>
            <consortium name="US DOE Joint Genome Institute (JGI-PGF)"/>
            <person name="Lucas S."/>
            <person name="Copeland A."/>
            <person name="Lapidus A."/>
            <person name="Glavina del Rio T."/>
            <person name="Dalin E."/>
            <person name="Tice H."/>
            <person name="Bruce D."/>
            <person name="Goodwin L."/>
            <person name="Pitluck S."/>
            <person name="Peters L."/>
            <person name="Mikhailova N."/>
            <person name="Lu M."/>
            <person name="Kyrpides N."/>
            <person name="Mavromatis K."/>
            <person name="Ivanova N."/>
            <person name="Markowitz V."/>
            <person name="Cheng J.-F."/>
            <person name="Hugenholtz P."/>
            <person name="Woyke T."/>
            <person name="Wu D."/>
            <person name="Wirth R."/>
            <person name="Brambilla E.-M."/>
            <person name="Klenk H.-P."/>
            <person name="Eisen J.A."/>
        </authorList>
    </citation>
    <scope>NUCLEOTIDE SEQUENCE [LARGE SCALE GENOMIC DNA]</scope>
    <source>
        <strain evidence="2 3">DSM 2279</strain>
    </source>
</reference>
<dbReference type="EMBL" id="CM001436">
    <property type="protein sequence ID" value="EHQ35998.1"/>
    <property type="molecule type" value="Genomic_DNA"/>
</dbReference>
<keyword evidence="3" id="KW-1185">Reference proteome</keyword>
<dbReference type="STRING" id="937775.Metlim_1899"/>
<evidence type="ECO:0008006" key="4">
    <source>
        <dbReference type="Google" id="ProtNLM"/>
    </source>
</evidence>
<feature type="region of interest" description="Disordered" evidence="1">
    <location>
        <begin position="1"/>
        <end position="41"/>
    </location>
</feature>